<dbReference type="GO" id="GO:0004792">
    <property type="term" value="F:thiosulfate-cyanide sulfurtransferase activity"/>
    <property type="evidence" value="ECO:0007669"/>
    <property type="project" value="UniProtKB-EC"/>
</dbReference>
<dbReference type="RefSeq" id="WP_280835392.1">
    <property type="nucleotide sequence ID" value="NZ_JARXVE010000012.1"/>
</dbReference>
<dbReference type="PANTHER" id="PTHR43855:SF1">
    <property type="entry name" value="THIOSULFATE SULFURTRANSFERASE"/>
    <property type="match status" value="1"/>
</dbReference>
<evidence type="ECO:0000256" key="2">
    <source>
        <dbReference type="ARBA" id="ARBA00047549"/>
    </source>
</evidence>
<name>A0ABT6L7B3_9MYCO</name>
<comment type="caution">
    <text evidence="5">The sequence shown here is derived from an EMBL/GenBank/DDBJ whole genome shotgun (WGS) entry which is preliminary data.</text>
</comment>
<feature type="domain" description="Rhodanese" evidence="4">
    <location>
        <begin position="155"/>
        <end position="275"/>
    </location>
</feature>
<keyword evidence="3 5" id="KW-0808">Transferase</keyword>
<dbReference type="EMBL" id="JARXVE010000012">
    <property type="protein sequence ID" value="MDH6198839.1"/>
    <property type="molecule type" value="Genomic_DNA"/>
</dbReference>
<accession>A0ABT6L7B3</accession>
<dbReference type="PROSITE" id="PS50206">
    <property type="entry name" value="RHODANESE_3"/>
    <property type="match status" value="2"/>
</dbReference>
<proteinExistence type="predicted"/>
<evidence type="ECO:0000256" key="1">
    <source>
        <dbReference type="ARBA" id="ARBA00022737"/>
    </source>
</evidence>
<keyword evidence="1" id="KW-0677">Repeat</keyword>
<feature type="domain" description="Rhodanese" evidence="4">
    <location>
        <begin position="18"/>
        <end position="126"/>
    </location>
</feature>
<dbReference type="InterPro" id="IPR051126">
    <property type="entry name" value="Thiosulfate_sulfurtransferase"/>
</dbReference>
<dbReference type="CDD" id="cd01449">
    <property type="entry name" value="TST_Repeat_2"/>
    <property type="match status" value="1"/>
</dbReference>
<dbReference type="PROSITE" id="PS00683">
    <property type="entry name" value="RHODANESE_2"/>
    <property type="match status" value="1"/>
</dbReference>
<dbReference type="Gene3D" id="3.40.250.10">
    <property type="entry name" value="Rhodanese-like domain"/>
    <property type="match status" value="2"/>
</dbReference>
<evidence type="ECO:0000313" key="5">
    <source>
        <dbReference type="EMBL" id="MDH6198839.1"/>
    </source>
</evidence>
<dbReference type="InterPro" id="IPR001307">
    <property type="entry name" value="Thiosulphate_STrfase_CS"/>
</dbReference>
<evidence type="ECO:0000259" key="4">
    <source>
        <dbReference type="PROSITE" id="PS50206"/>
    </source>
</evidence>
<keyword evidence="6" id="KW-1185">Reference proteome</keyword>
<organism evidence="5 6">
    <name type="scientific">Mycolicibacterium frederiksbergense</name>
    <dbReference type="NCBI Taxonomy" id="117567"/>
    <lineage>
        <taxon>Bacteria</taxon>
        <taxon>Bacillati</taxon>
        <taxon>Actinomycetota</taxon>
        <taxon>Actinomycetes</taxon>
        <taxon>Mycobacteriales</taxon>
        <taxon>Mycobacteriaceae</taxon>
        <taxon>Mycolicibacterium</taxon>
    </lineage>
</organism>
<reference evidence="5 6" key="1">
    <citation type="submission" date="2023-04" db="EMBL/GenBank/DDBJ databases">
        <title>Forest soil microbial communities from Buena Vista Peninsula, Colon Province, Panama.</title>
        <authorList>
            <person name="Bouskill N."/>
        </authorList>
    </citation>
    <scope>NUCLEOTIDE SEQUENCE [LARGE SCALE GENOMIC DNA]</scope>
    <source>
        <strain evidence="5 6">AC80</strain>
    </source>
</reference>
<dbReference type="SUPFAM" id="SSF52821">
    <property type="entry name" value="Rhodanese/Cell cycle control phosphatase"/>
    <property type="match status" value="2"/>
</dbReference>
<dbReference type="InterPro" id="IPR036873">
    <property type="entry name" value="Rhodanese-like_dom_sf"/>
</dbReference>
<sequence length="278" mass="30767">MARSEVLVSTEWAGNNLDTAGVVFVEVDENTSAYDDEGHIPGAVKLDWKTDLQDAVKRDFVDQQQFSKLLSDKGISNDDTVILYGGNNNWFAAYAYWYFKLYGHADVKLLDGGRKRWELDARPLVKETPHRASTSYVAQPLDNSIRAYRDEVIAAIGAKNMVDVRSPDEFSGKILAPAHLPQEQSQRPGHIPGAINVPWSKAANEDGTFKSDEDLAALYAAAGLDGKKETIAYCRIGERSSHTWFVLQELLGHQNVKNYDGSWTEYGSLVGAPIELGS</sequence>
<evidence type="ECO:0000256" key="3">
    <source>
        <dbReference type="RuleBase" id="RU000507"/>
    </source>
</evidence>
<protein>
    <recommendedName>
        <fullName evidence="3">Sulfurtransferase</fullName>
    </recommendedName>
</protein>
<dbReference type="CDD" id="cd01448">
    <property type="entry name" value="TST_Repeat_1"/>
    <property type="match status" value="1"/>
</dbReference>
<dbReference type="GO" id="GO:0016784">
    <property type="term" value="F:3-mercaptopyruvate sulfurtransferase activity"/>
    <property type="evidence" value="ECO:0007669"/>
    <property type="project" value="UniProtKB-EC"/>
</dbReference>
<dbReference type="SMART" id="SM00450">
    <property type="entry name" value="RHOD"/>
    <property type="match status" value="2"/>
</dbReference>
<dbReference type="Pfam" id="PF00581">
    <property type="entry name" value="Rhodanese"/>
    <property type="match status" value="2"/>
</dbReference>
<dbReference type="InterPro" id="IPR001763">
    <property type="entry name" value="Rhodanese-like_dom"/>
</dbReference>
<evidence type="ECO:0000313" key="6">
    <source>
        <dbReference type="Proteomes" id="UP001160130"/>
    </source>
</evidence>
<dbReference type="Proteomes" id="UP001160130">
    <property type="component" value="Unassembled WGS sequence"/>
</dbReference>
<comment type="catalytic activity">
    <reaction evidence="2">
        <text>thiosulfate + hydrogen cyanide = thiocyanate + sulfite + 2 H(+)</text>
        <dbReference type="Rhea" id="RHEA:16881"/>
        <dbReference type="ChEBI" id="CHEBI:15378"/>
        <dbReference type="ChEBI" id="CHEBI:17359"/>
        <dbReference type="ChEBI" id="CHEBI:18022"/>
        <dbReference type="ChEBI" id="CHEBI:18407"/>
        <dbReference type="ChEBI" id="CHEBI:33542"/>
        <dbReference type="EC" id="2.8.1.1"/>
    </reaction>
</comment>
<dbReference type="PANTHER" id="PTHR43855">
    <property type="entry name" value="THIOSULFATE SULFURTRANSFERASE"/>
    <property type="match status" value="1"/>
</dbReference>
<gene>
    <name evidence="5" type="ORF">M2272_005499</name>
</gene>